<accession>A0A8H5LT08</accession>
<dbReference type="OrthoDB" id="110914at2759"/>
<keyword evidence="8" id="KW-1185">Reference proteome</keyword>
<dbReference type="InterPro" id="IPR011683">
    <property type="entry name" value="Glyco_hydro_53"/>
</dbReference>
<proteinExistence type="inferred from homology"/>
<gene>
    <name evidence="7" type="ORF">D9758_002917</name>
</gene>
<evidence type="ECO:0000256" key="1">
    <source>
        <dbReference type="ARBA" id="ARBA00001695"/>
    </source>
</evidence>
<comment type="similarity">
    <text evidence="2 6">Belongs to the glycosyl hydrolase 53 family.</text>
</comment>
<evidence type="ECO:0000256" key="3">
    <source>
        <dbReference type="ARBA" id="ARBA00012556"/>
    </source>
</evidence>
<dbReference type="GO" id="GO:0031218">
    <property type="term" value="F:arabinogalactan endo-1,4-beta-galactosidase activity"/>
    <property type="evidence" value="ECO:0007669"/>
    <property type="project" value="UniProtKB-EC"/>
</dbReference>
<dbReference type="EMBL" id="JAACJM010000014">
    <property type="protein sequence ID" value="KAF5368930.1"/>
    <property type="molecule type" value="Genomic_DNA"/>
</dbReference>
<evidence type="ECO:0000256" key="2">
    <source>
        <dbReference type="ARBA" id="ARBA00010687"/>
    </source>
</evidence>
<comment type="caution">
    <text evidence="7">The sequence shown here is derived from an EMBL/GenBank/DDBJ whole genome shotgun (WGS) entry which is preliminary data.</text>
</comment>
<keyword evidence="4 6" id="KW-0378">Hydrolase</keyword>
<dbReference type="Pfam" id="PF07745">
    <property type="entry name" value="Glyco_hydro_53"/>
    <property type="match status" value="1"/>
</dbReference>
<dbReference type="Proteomes" id="UP000559256">
    <property type="component" value="Unassembled WGS sequence"/>
</dbReference>
<dbReference type="PANTHER" id="PTHR34983">
    <property type="entry name" value="ARABINOGALACTAN ENDO-BETA-1,4-GALACTANASE A"/>
    <property type="match status" value="1"/>
</dbReference>
<evidence type="ECO:0000256" key="4">
    <source>
        <dbReference type="ARBA" id="ARBA00022801"/>
    </source>
</evidence>
<dbReference type="PANTHER" id="PTHR34983:SF1">
    <property type="entry name" value="ARABINOGALACTAN ENDO-BETA-1,4-GALACTANASE A"/>
    <property type="match status" value="1"/>
</dbReference>
<keyword evidence="5 6" id="KW-0326">Glycosidase</keyword>
<dbReference type="Gene3D" id="3.20.20.80">
    <property type="entry name" value="Glycosidases"/>
    <property type="match status" value="1"/>
</dbReference>
<dbReference type="InterPro" id="IPR017853">
    <property type="entry name" value="GH"/>
</dbReference>
<feature type="signal peptide" evidence="6">
    <location>
        <begin position="1"/>
        <end position="19"/>
    </location>
</feature>
<protein>
    <recommendedName>
        <fullName evidence="3 6">Arabinogalactan endo-beta-1,4-galactanase</fullName>
        <ecNumber evidence="3 6">3.2.1.89</ecNumber>
    </recommendedName>
</protein>
<dbReference type="SUPFAM" id="SSF51445">
    <property type="entry name" value="(Trans)glycosidases"/>
    <property type="match status" value="1"/>
</dbReference>
<evidence type="ECO:0000313" key="8">
    <source>
        <dbReference type="Proteomes" id="UP000559256"/>
    </source>
</evidence>
<sequence>MRFAGLLAFSLALFPWVSALTYHGADYSSLINLENSGRRYTDSGSSAAFDTILARHGCNLARIRIWTSTDNTQYSLNYGLALAKRAAANGMAIMVDLHYSDTWADPGHQAIPSGWPTDLNGLNTQIYTYTNSIVKAFNAQGTPIKFIQLGNEINDGMLWPTGQISKNGYSPLSQLLHSAANGVRDADSSVKRVVHIADGWSSAGVTGFYNQIFIAGQFATSDLDVMAFSFYPFYNTGATYSALQSSLNTIVSKLNKDVIIAETDWPTSCSGTAMSEPSVPISVAGQSTWVSGIRNILSSLPGGHGLGIVYWEPGWIGNAGLGSSCATNLLVDNNGSTLSSINMFSTSM</sequence>
<dbReference type="GO" id="GO:0045490">
    <property type="term" value="P:pectin catabolic process"/>
    <property type="evidence" value="ECO:0007669"/>
    <property type="project" value="TreeGrafter"/>
</dbReference>
<evidence type="ECO:0000256" key="5">
    <source>
        <dbReference type="ARBA" id="ARBA00023295"/>
    </source>
</evidence>
<organism evidence="7 8">
    <name type="scientific">Tetrapyrgos nigripes</name>
    <dbReference type="NCBI Taxonomy" id="182062"/>
    <lineage>
        <taxon>Eukaryota</taxon>
        <taxon>Fungi</taxon>
        <taxon>Dikarya</taxon>
        <taxon>Basidiomycota</taxon>
        <taxon>Agaricomycotina</taxon>
        <taxon>Agaricomycetes</taxon>
        <taxon>Agaricomycetidae</taxon>
        <taxon>Agaricales</taxon>
        <taxon>Marasmiineae</taxon>
        <taxon>Marasmiaceae</taxon>
        <taxon>Tetrapyrgos</taxon>
    </lineage>
</organism>
<name>A0A8H5LT08_9AGAR</name>
<dbReference type="EC" id="3.2.1.89" evidence="3 6"/>
<reference evidence="7 8" key="1">
    <citation type="journal article" date="2020" name="ISME J.">
        <title>Uncovering the hidden diversity of litter-decomposition mechanisms in mushroom-forming fungi.</title>
        <authorList>
            <person name="Floudas D."/>
            <person name="Bentzer J."/>
            <person name="Ahren D."/>
            <person name="Johansson T."/>
            <person name="Persson P."/>
            <person name="Tunlid A."/>
        </authorList>
    </citation>
    <scope>NUCLEOTIDE SEQUENCE [LARGE SCALE GENOMIC DNA]</scope>
    <source>
        <strain evidence="7 8">CBS 291.85</strain>
    </source>
</reference>
<evidence type="ECO:0000256" key="6">
    <source>
        <dbReference type="RuleBase" id="RU361192"/>
    </source>
</evidence>
<evidence type="ECO:0000313" key="7">
    <source>
        <dbReference type="EMBL" id="KAF5368930.1"/>
    </source>
</evidence>
<dbReference type="GO" id="GO:0015926">
    <property type="term" value="F:glucosidase activity"/>
    <property type="evidence" value="ECO:0007669"/>
    <property type="project" value="InterPro"/>
</dbReference>
<comment type="catalytic activity">
    <reaction evidence="1 6">
        <text>The enzyme specifically hydrolyzes (1-&gt;4)-beta-D-galactosidic linkages in type I arabinogalactans.</text>
        <dbReference type="EC" id="3.2.1.89"/>
    </reaction>
</comment>
<dbReference type="AlphaFoldDB" id="A0A8H5LT08"/>
<feature type="chain" id="PRO_5034351200" description="Arabinogalactan endo-beta-1,4-galactanase" evidence="6">
    <location>
        <begin position="20"/>
        <end position="348"/>
    </location>
</feature>
<keyword evidence="6" id="KW-0732">Signal</keyword>